<accession>A0A7S0F6T7</accession>
<evidence type="ECO:0000256" key="2">
    <source>
        <dbReference type="SAM" id="SignalP"/>
    </source>
</evidence>
<reference evidence="4" key="1">
    <citation type="submission" date="2021-01" db="EMBL/GenBank/DDBJ databases">
        <authorList>
            <person name="Corre E."/>
            <person name="Pelletier E."/>
            <person name="Niang G."/>
            <person name="Scheremetjew M."/>
            <person name="Finn R."/>
            <person name="Kale V."/>
            <person name="Holt S."/>
            <person name="Cochrane G."/>
            <person name="Meng A."/>
            <person name="Brown T."/>
            <person name="Cohen L."/>
        </authorList>
    </citation>
    <scope>NUCLEOTIDE SEQUENCE</scope>
    <source>
        <strain evidence="4">CCMP3328</strain>
    </source>
</reference>
<proteinExistence type="predicted"/>
<dbReference type="InterPro" id="IPR049213">
    <property type="entry name" value="DUF6816"/>
</dbReference>
<organism evidence="4">
    <name type="scientific">Craspedostauros australis</name>
    <dbReference type="NCBI Taxonomy" id="1486917"/>
    <lineage>
        <taxon>Eukaryota</taxon>
        <taxon>Sar</taxon>
        <taxon>Stramenopiles</taxon>
        <taxon>Ochrophyta</taxon>
        <taxon>Bacillariophyta</taxon>
        <taxon>Bacillariophyceae</taxon>
        <taxon>Bacillariophycidae</taxon>
        <taxon>Naviculales</taxon>
        <taxon>Naviculaceae</taxon>
        <taxon>Craspedostauros</taxon>
    </lineage>
</organism>
<feature type="domain" description="DUF6816" evidence="3">
    <location>
        <begin position="156"/>
        <end position="397"/>
    </location>
</feature>
<feature type="region of interest" description="Disordered" evidence="1">
    <location>
        <begin position="86"/>
        <end position="113"/>
    </location>
</feature>
<dbReference type="EMBL" id="HBEF01024154">
    <property type="protein sequence ID" value="CAD8342786.1"/>
    <property type="molecule type" value="Transcribed_RNA"/>
</dbReference>
<name>A0A7S0F6T7_9STRA</name>
<gene>
    <name evidence="4" type="ORF">CAUS1442_LOCUS14921</name>
</gene>
<feature type="signal peptide" evidence="2">
    <location>
        <begin position="1"/>
        <end position="33"/>
    </location>
</feature>
<dbReference type="AlphaFoldDB" id="A0A7S0F6T7"/>
<sequence>MTVKRDVGTSLLLPVLVHVLVLVPVLVVTPCHCLSIDSRSIRSRCSNGDGRHQNRCEGSATSRRQALRVVSSITGGVLTSSAVANPLQHPQPANAEPPNLPTPPMGGGPMMPPKVLYAEADEEWQRRQQGEQQIKTDLGSRRLTATQLNPLQQPPFGSQELYNAPFLFGSWEVETTLKRKLFPFGKGYVPFRSINEVYPGCISESIGDTSRYELHYFTTLANTAANQLTVNLGLGVPKTKVITDRSFNVESLTGAYEPLARLENIEWNYRDDPTRYTLFYSSIANDMRPMGKKRQEVYLSARTSETVEVDGIPAIFASSERSRHVALGQGTVSTLDVESITEYHKDVSDANGDIVSATQRLAIYLSPNPNSREGVLWQQVGGKAVAFYDYEMKMKRIKEAFTLTDGSTAYRACVRTPNDIIQCE</sequence>
<protein>
    <recommendedName>
        <fullName evidence="3">DUF6816 domain-containing protein</fullName>
    </recommendedName>
</protein>
<dbReference type="Pfam" id="PF20670">
    <property type="entry name" value="DUF6816"/>
    <property type="match status" value="1"/>
</dbReference>
<keyword evidence="2" id="KW-0732">Signal</keyword>
<feature type="compositionally biased region" description="Pro residues" evidence="1">
    <location>
        <begin position="98"/>
        <end position="112"/>
    </location>
</feature>
<evidence type="ECO:0000313" key="4">
    <source>
        <dbReference type="EMBL" id="CAD8342786.1"/>
    </source>
</evidence>
<evidence type="ECO:0000259" key="3">
    <source>
        <dbReference type="Pfam" id="PF20670"/>
    </source>
</evidence>
<evidence type="ECO:0000256" key="1">
    <source>
        <dbReference type="SAM" id="MobiDB-lite"/>
    </source>
</evidence>
<feature type="chain" id="PRO_5030689039" description="DUF6816 domain-containing protein" evidence="2">
    <location>
        <begin position="34"/>
        <end position="424"/>
    </location>
</feature>